<keyword evidence="2" id="KW-0808">Transferase</keyword>
<dbReference type="GO" id="GO:0008757">
    <property type="term" value="F:S-adenosylmethionine-dependent methyltransferase activity"/>
    <property type="evidence" value="ECO:0007669"/>
    <property type="project" value="InterPro"/>
</dbReference>
<keyword evidence="2" id="KW-0489">Methyltransferase</keyword>
<evidence type="ECO:0000313" key="3">
    <source>
        <dbReference type="Proteomes" id="UP000194420"/>
    </source>
</evidence>
<accession>A0A1Y6EHR9</accession>
<gene>
    <name evidence="2" type="ORF">SAMN06297468_0661</name>
</gene>
<protein>
    <submittedName>
        <fullName evidence="2">Methyltransferase domain-containing protein</fullName>
    </submittedName>
</protein>
<dbReference type="Proteomes" id="UP000194420">
    <property type="component" value="Unassembled WGS sequence"/>
</dbReference>
<dbReference type="Gene3D" id="3.40.50.150">
    <property type="entry name" value="Vaccinia Virus protein VP39"/>
    <property type="match status" value="1"/>
</dbReference>
<dbReference type="InterPro" id="IPR013216">
    <property type="entry name" value="Methyltransf_11"/>
</dbReference>
<dbReference type="CDD" id="cd02440">
    <property type="entry name" value="AdoMet_MTases"/>
    <property type="match status" value="1"/>
</dbReference>
<evidence type="ECO:0000313" key="2">
    <source>
        <dbReference type="EMBL" id="SMQ62164.1"/>
    </source>
</evidence>
<organism evidence="2 3">
    <name type="scientific">Altererythrobacter xiamenensis</name>
    <dbReference type="NCBI Taxonomy" id="1316679"/>
    <lineage>
        <taxon>Bacteria</taxon>
        <taxon>Pseudomonadati</taxon>
        <taxon>Pseudomonadota</taxon>
        <taxon>Alphaproteobacteria</taxon>
        <taxon>Sphingomonadales</taxon>
        <taxon>Erythrobacteraceae</taxon>
        <taxon>Altererythrobacter</taxon>
    </lineage>
</organism>
<name>A0A1Y6EHR9_9SPHN</name>
<feature type="domain" description="Methyltransferase type 11" evidence="1">
    <location>
        <begin position="54"/>
        <end position="143"/>
    </location>
</feature>
<dbReference type="Pfam" id="PF08241">
    <property type="entry name" value="Methyltransf_11"/>
    <property type="match status" value="1"/>
</dbReference>
<dbReference type="AlphaFoldDB" id="A0A1Y6EHR9"/>
<dbReference type="SUPFAM" id="SSF53335">
    <property type="entry name" value="S-adenosyl-L-methionine-dependent methyltransferases"/>
    <property type="match status" value="1"/>
</dbReference>
<dbReference type="InterPro" id="IPR050508">
    <property type="entry name" value="Methyltransf_Superfamily"/>
</dbReference>
<dbReference type="InterPro" id="IPR029063">
    <property type="entry name" value="SAM-dependent_MTases_sf"/>
</dbReference>
<dbReference type="OrthoDB" id="7583028at2"/>
<sequence>MTGEHAKSWNDFWAQSKSSGQGCLPAAGYEQIDAAQKARWVDLAKQLPRNARVLDLATGNGLVMRWMLGERRDLKLTGVDLAPVLPPSPKGTKTRAGVPMEELPFPDDRFHAVVSQFGFEYGDTAKVAEEAARVLGKGGTLAILTHRQDGPILAHNLKRREQIRWAIDEKNLPDIARKSLQLRGRGIFTIPTAIQQAPEEGARLHGPQSAAWEIAEALRQTLAMSRHDHPANVARLIDTMVFHARNELGRIASLEAACATTADEERFTAAIEAAGFEPTGIEPVLEKGRATRFADFRTYRLS</sequence>
<keyword evidence="3" id="KW-1185">Reference proteome</keyword>
<proteinExistence type="predicted"/>
<evidence type="ECO:0000259" key="1">
    <source>
        <dbReference type="Pfam" id="PF08241"/>
    </source>
</evidence>
<dbReference type="PANTHER" id="PTHR42912">
    <property type="entry name" value="METHYLTRANSFERASE"/>
    <property type="match status" value="1"/>
</dbReference>
<dbReference type="RefSeq" id="WP_086436575.1">
    <property type="nucleotide sequence ID" value="NZ_FXWG01000001.1"/>
</dbReference>
<dbReference type="EMBL" id="FXWG01000001">
    <property type="protein sequence ID" value="SMQ62164.1"/>
    <property type="molecule type" value="Genomic_DNA"/>
</dbReference>
<dbReference type="GO" id="GO:0032259">
    <property type="term" value="P:methylation"/>
    <property type="evidence" value="ECO:0007669"/>
    <property type="project" value="UniProtKB-KW"/>
</dbReference>
<reference evidence="3" key="1">
    <citation type="submission" date="2017-04" db="EMBL/GenBank/DDBJ databases">
        <authorList>
            <person name="Varghese N."/>
            <person name="Submissions S."/>
        </authorList>
    </citation>
    <scope>NUCLEOTIDE SEQUENCE [LARGE SCALE GENOMIC DNA]</scope>
</reference>